<dbReference type="InterPro" id="IPR051911">
    <property type="entry name" value="SDR_oxidoreductase"/>
</dbReference>
<evidence type="ECO:0000259" key="4">
    <source>
        <dbReference type="SMART" id="SM00822"/>
    </source>
</evidence>
<evidence type="ECO:0000256" key="3">
    <source>
        <dbReference type="RuleBase" id="RU000363"/>
    </source>
</evidence>
<dbReference type="PANTHER" id="PTHR43976:SF16">
    <property type="entry name" value="SHORT-CHAIN DEHYDROGENASE_REDUCTASE FAMILY PROTEIN"/>
    <property type="match status" value="1"/>
</dbReference>
<comment type="similarity">
    <text evidence="1 3">Belongs to the short-chain dehydrogenases/reductases (SDR) family.</text>
</comment>
<dbReference type="Gene3D" id="3.40.50.720">
    <property type="entry name" value="NAD(P)-binding Rossmann-like Domain"/>
    <property type="match status" value="1"/>
</dbReference>
<dbReference type="CDD" id="cd05374">
    <property type="entry name" value="17beta-HSD-like_SDR_c"/>
    <property type="match status" value="1"/>
</dbReference>
<dbReference type="InterPro" id="IPR036291">
    <property type="entry name" value="NAD(P)-bd_dom_sf"/>
</dbReference>
<comment type="caution">
    <text evidence="5">The sequence shown here is derived from an EMBL/GenBank/DDBJ whole genome shotgun (WGS) entry which is preliminary data.</text>
</comment>
<feature type="domain" description="Ketoreductase" evidence="4">
    <location>
        <begin position="5"/>
        <end position="179"/>
    </location>
</feature>
<evidence type="ECO:0000313" key="6">
    <source>
        <dbReference type="Proteomes" id="UP000295578"/>
    </source>
</evidence>
<dbReference type="GO" id="GO:0016491">
    <property type="term" value="F:oxidoreductase activity"/>
    <property type="evidence" value="ECO:0007669"/>
    <property type="project" value="UniProtKB-KW"/>
</dbReference>
<dbReference type="Pfam" id="PF00106">
    <property type="entry name" value="adh_short"/>
    <property type="match status" value="1"/>
</dbReference>
<evidence type="ECO:0000313" key="5">
    <source>
        <dbReference type="EMBL" id="TDD88892.1"/>
    </source>
</evidence>
<dbReference type="InterPro" id="IPR002347">
    <property type="entry name" value="SDR_fam"/>
</dbReference>
<evidence type="ECO:0000256" key="2">
    <source>
        <dbReference type="ARBA" id="ARBA00023002"/>
    </source>
</evidence>
<dbReference type="Proteomes" id="UP000295578">
    <property type="component" value="Unassembled WGS sequence"/>
</dbReference>
<dbReference type="AlphaFoldDB" id="A0A4R5BX49"/>
<dbReference type="PROSITE" id="PS00061">
    <property type="entry name" value="ADH_SHORT"/>
    <property type="match status" value="1"/>
</dbReference>
<dbReference type="PANTHER" id="PTHR43976">
    <property type="entry name" value="SHORT CHAIN DEHYDROGENASE"/>
    <property type="match status" value="1"/>
</dbReference>
<proteinExistence type="inferred from homology"/>
<dbReference type="PRINTS" id="PR00080">
    <property type="entry name" value="SDRFAMILY"/>
</dbReference>
<dbReference type="InterPro" id="IPR057326">
    <property type="entry name" value="KR_dom"/>
</dbReference>
<keyword evidence="6" id="KW-1185">Reference proteome</keyword>
<keyword evidence="2" id="KW-0560">Oxidoreductase</keyword>
<gene>
    <name evidence="5" type="ORF">E1293_05710</name>
</gene>
<dbReference type="RefSeq" id="WP_132194542.1">
    <property type="nucleotide sequence ID" value="NZ_SMKY01000015.1"/>
</dbReference>
<reference evidence="5 6" key="1">
    <citation type="submission" date="2019-03" db="EMBL/GenBank/DDBJ databases">
        <title>Draft genome sequences of novel Actinobacteria.</title>
        <authorList>
            <person name="Sahin N."/>
            <person name="Ay H."/>
            <person name="Saygin H."/>
        </authorList>
    </citation>
    <scope>NUCLEOTIDE SEQUENCE [LARGE SCALE GENOMIC DNA]</scope>
    <source>
        <strain evidence="5 6">DSM 45941</strain>
    </source>
</reference>
<name>A0A4R5BX49_9ACTN</name>
<dbReference type="InterPro" id="IPR020904">
    <property type="entry name" value="Sc_DH/Rdtase_CS"/>
</dbReference>
<organism evidence="5 6">
    <name type="scientific">Actinomadura darangshiensis</name>
    <dbReference type="NCBI Taxonomy" id="705336"/>
    <lineage>
        <taxon>Bacteria</taxon>
        <taxon>Bacillati</taxon>
        <taxon>Actinomycetota</taxon>
        <taxon>Actinomycetes</taxon>
        <taxon>Streptosporangiales</taxon>
        <taxon>Thermomonosporaceae</taxon>
        <taxon>Actinomadura</taxon>
    </lineage>
</organism>
<dbReference type="EMBL" id="SMKY01000015">
    <property type="protein sequence ID" value="TDD88892.1"/>
    <property type="molecule type" value="Genomic_DNA"/>
</dbReference>
<accession>A0A4R5BX49</accession>
<evidence type="ECO:0000256" key="1">
    <source>
        <dbReference type="ARBA" id="ARBA00006484"/>
    </source>
</evidence>
<protein>
    <submittedName>
        <fullName evidence="5">SDR family NAD(P)-dependent oxidoreductase</fullName>
    </submittedName>
</protein>
<dbReference type="SMART" id="SM00822">
    <property type="entry name" value="PKS_KR"/>
    <property type="match status" value="1"/>
</dbReference>
<sequence length="283" mass="30194">MGSGRVVLVTGASSGIGRAAALMFAERGFRVFGTSRRDRDDEHGVGEHGVEMLRLDVCSDASVAQCVNEVLERAGRVDVLVNNAGVMHLGFAEETTLEDADAVFAANLFGAVRVTNAVLPGMRDRRRGRVINVGSLGAWVGEPGEAFYSASKAALARYTEALRHEVWPLGISVSLVEPGAFTTGVLDASSAAAPTVTDYDGSREAARDALQRSLRRGGDPGKVAALIVSIAEARTPRYRYGAGRDGRWVPLLKVLLPQRLLDRLVRRGFGLAPQRDVKGWPGG</sequence>
<dbReference type="OrthoDB" id="9792003at2"/>
<dbReference type="SUPFAM" id="SSF51735">
    <property type="entry name" value="NAD(P)-binding Rossmann-fold domains"/>
    <property type="match status" value="1"/>
</dbReference>
<dbReference type="PRINTS" id="PR00081">
    <property type="entry name" value="GDHRDH"/>
</dbReference>